<dbReference type="OrthoDB" id="2419613at2759"/>
<evidence type="ECO:0000256" key="3">
    <source>
        <dbReference type="ARBA" id="ARBA00022692"/>
    </source>
</evidence>
<dbReference type="Proteomes" id="UP000030746">
    <property type="component" value="Unassembled WGS sequence"/>
</dbReference>
<evidence type="ECO:0000256" key="8">
    <source>
        <dbReference type="SAM" id="Phobius"/>
    </source>
</evidence>
<feature type="compositionally biased region" description="Acidic residues" evidence="7">
    <location>
        <begin position="262"/>
        <end position="272"/>
    </location>
</feature>
<evidence type="ECO:0000313" key="10">
    <source>
        <dbReference type="EMBL" id="ESO81942.1"/>
    </source>
</evidence>
<feature type="transmembrane region" description="Helical" evidence="8">
    <location>
        <begin position="287"/>
        <end position="308"/>
    </location>
</feature>
<organism evidence="10 11">
    <name type="scientific">Lottia gigantea</name>
    <name type="common">Giant owl limpet</name>
    <dbReference type="NCBI Taxonomy" id="225164"/>
    <lineage>
        <taxon>Eukaryota</taxon>
        <taxon>Metazoa</taxon>
        <taxon>Spiralia</taxon>
        <taxon>Lophotrochozoa</taxon>
        <taxon>Mollusca</taxon>
        <taxon>Gastropoda</taxon>
        <taxon>Patellogastropoda</taxon>
        <taxon>Lottioidea</taxon>
        <taxon>Lottiidae</taxon>
        <taxon>Lottia</taxon>
    </lineage>
</organism>
<dbReference type="KEGG" id="lgi:LOTGIDRAFT_237231"/>
<dbReference type="CDD" id="cd08760">
    <property type="entry name" value="Cyt_b561_FRRS1_like"/>
    <property type="match status" value="1"/>
</dbReference>
<sequence length="310" mass="35067">MASSFKDGVMECKIAREKTGQGDKDVYDLTKDWKVMVTYGAAAPGYRKNPHDDSLTWITENTVDFQKAVDVANVPVTYPLVKAHACLMVIAWLATAASGLLTARYMKPYWATNTIQGMKVWFWLHRTSMVLTLVLTSVGFGLIFIQIKDYSEISGPFYQKAHPILGIIVTILVYINAIMSKFRKPPGTPYRPLFNFGHFFVGTGSYILAILTIFSGVELKKLKLPIESYTILIIYCVLIFCGYSMIEMIPKLPEKKAKDENIEMDDPTTNEPEEVKKPKTRDHQKKLVLVIHLLAAWAITIALLYFIIIN</sequence>
<keyword evidence="11" id="KW-1185">Reference proteome</keyword>
<dbReference type="OMA" id="CWTLTCA"/>
<feature type="transmembrane region" description="Helical" evidence="8">
    <location>
        <begin position="123"/>
        <end position="145"/>
    </location>
</feature>
<evidence type="ECO:0000256" key="5">
    <source>
        <dbReference type="ARBA" id="ARBA00022989"/>
    </source>
</evidence>
<feature type="transmembrane region" description="Helical" evidence="8">
    <location>
        <begin position="196"/>
        <end position="217"/>
    </location>
</feature>
<dbReference type="Gene3D" id="1.20.120.1770">
    <property type="match status" value="1"/>
</dbReference>
<dbReference type="GeneID" id="20250388"/>
<dbReference type="HOGENOM" id="CLU_028305_1_1_1"/>
<keyword evidence="6 8" id="KW-0472">Membrane</keyword>
<dbReference type="SMART" id="SM00665">
    <property type="entry name" value="B561"/>
    <property type="match status" value="1"/>
</dbReference>
<gene>
    <name evidence="10" type="ORF">LOTGIDRAFT_237231</name>
</gene>
<dbReference type="CTD" id="20250388"/>
<feature type="transmembrane region" description="Helical" evidence="8">
    <location>
        <begin position="157"/>
        <end position="175"/>
    </location>
</feature>
<dbReference type="InterPro" id="IPR006593">
    <property type="entry name" value="Cyt_b561/ferric_Rdtase_TM"/>
</dbReference>
<accession>V3ZD45</accession>
<evidence type="ECO:0000256" key="6">
    <source>
        <dbReference type="ARBA" id="ARBA00023136"/>
    </source>
</evidence>
<name>V3ZD45_LOTGI</name>
<evidence type="ECO:0000259" key="9">
    <source>
        <dbReference type="PROSITE" id="PS50939"/>
    </source>
</evidence>
<evidence type="ECO:0000256" key="7">
    <source>
        <dbReference type="SAM" id="MobiDB-lite"/>
    </source>
</evidence>
<evidence type="ECO:0000256" key="2">
    <source>
        <dbReference type="ARBA" id="ARBA00022448"/>
    </source>
</evidence>
<feature type="transmembrane region" description="Helical" evidence="8">
    <location>
        <begin position="229"/>
        <end position="246"/>
    </location>
</feature>
<dbReference type="GO" id="GO:0016020">
    <property type="term" value="C:membrane"/>
    <property type="evidence" value="ECO:0007669"/>
    <property type="project" value="UniProtKB-SubCell"/>
</dbReference>
<dbReference type="RefSeq" id="XP_009067385.1">
    <property type="nucleotide sequence ID" value="XM_009069137.1"/>
</dbReference>
<keyword evidence="4" id="KW-0249">Electron transport</keyword>
<dbReference type="PROSITE" id="PS50939">
    <property type="entry name" value="CYTOCHROME_B561"/>
    <property type="match status" value="1"/>
</dbReference>
<feature type="transmembrane region" description="Helical" evidence="8">
    <location>
        <begin position="81"/>
        <end position="103"/>
    </location>
</feature>
<feature type="region of interest" description="Disordered" evidence="7">
    <location>
        <begin position="260"/>
        <end position="279"/>
    </location>
</feature>
<proteinExistence type="predicted"/>
<evidence type="ECO:0000256" key="1">
    <source>
        <dbReference type="ARBA" id="ARBA00004370"/>
    </source>
</evidence>
<dbReference type="PANTHER" id="PTHR23130:SF171">
    <property type="entry name" value="OS01G0895300 PROTEIN"/>
    <property type="match status" value="1"/>
</dbReference>
<comment type="subcellular location">
    <subcellularLocation>
        <location evidence="1">Membrane</location>
    </subcellularLocation>
</comment>
<reference evidence="10 11" key="1">
    <citation type="journal article" date="2013" name="Nature">
        <title>Insights into bilaterian evolution from three spiralian genomes.</title>
        <authorList>
            <person name="Simakov O."/>
            <person name="Marletaz F."/>
            <person name="Cho S.J."/>
            <person name="Edsinger-Gonzales E."/>
            <person name="Havlak P."/>
            <person name="Hellsten U."/>
            <person name="Kuo D.H."/>
            <person name="Larsson T."/>
            <person name="Lv J."/>
            <person name="Arendt D."/>
            <person name="Savage R."/>
            <person name="Osoegawa K."/>
            <person name="de Jong P."/>
            <person name="Grimwood J."/>
            <person name="Chapman J.A."/>
            <person name="Shapiro H."/>
            <person name="Aerts A."/>
            <person name="Otillar R.P."/>
            <person name="Terry A.Y."/>
            <person name="Boore J.L."/>
            <person name="Grigoriev I.V."/>
            <person name="Lindberg D.R."/>
            <person name="Seaver E.C."/>
            <person name="Weisblat D.A."/>
            <person name="Putnam N.H."/>
            <person name="Rokhsar D.S."/>
        </authorList>
    </citation>
    <scope>NUCLEOTIDE SEQUENCE [LARGE SCALE GENOMIC DNA]</scope>
</reference>
<dbReference type="PANTHER" id="PTHR23130">
    <property type="entry name" value="CYTOCHROME B561 AND DOMON DOMAIN-CONTAINING PROTEIN"/>
    <property type="match status" value="1"/>
</dbReference>
<keyword evidence="5 8" id="KW-1133">Transmembrane helix</keyword>
<evidence type="ECO:0000313" key="11">
    <source>
        <dbReference type="Proteomes" id="UP000030746"/>
    </source>
</evidence>
<dbReference type="EMBL" id="KB204089">
    <property type="protein sequence ID" value="ESO81942.1"/>
    <property type="molecule type" value="Genomic_DNA"/>
</dbReference>
<keyword evidence="3 8" id="KW-0812">Transmembrane</keyword>
<dbReference type="AlphaFoldDB" id="V3ZD45"/>
<evidence type="ECO:0000256" key="4">
    <source>
        <dbReference type="ARBA" id="ARBA00022982"/>
    </source>
</evidence>
<dbReference type="Pfam" id="PF03188">
    <property type="entry name" value="Cytochrom_B561"/>
    <property type="match status" value="1"/>
</dbReference>
<keyword evidence="2" id="KW-0813">Transport</keyword>
<feature type="domain" description="Cytochrome b561" evidence="9">
    <location>
        <begin position="42"/>
        <end position="250"/>
    </location>
</feature>
<dbReference type="STRING" id="225164.V3ZD45"/>
<protein>
    <recommendedName>
        <fullName evidence="9">Cytochrome b561 domain-containing protein</fullName>
    </recommendedName>
</protein>